<dbReference type="GO" id="GO:0000156">
    <property type="term" value="F:phosphorelay response regulator activity"/>
    <property type="evidence" value="ECO:0007669"/>
    <property type="project" value="TreeGrafter"/>
</dbReference>
<dbReference type="SUPFAM" id="SSF47384">
    <property type="entry name" value="Homodimeric domain of signal transducing histidine kinase"/>
    <property type="match status" value="1"/>
</dbReference>
<evidence type="ECO:0000259" key="11">
    <source>
        <dbReference type="PROSITE" id="PS50109"/>
    </source>
</evidence>
<evidence type="ECO:0000256" key="4">
    <source>
        <dbReference type="ARBA" id="ARBA00022553"/>
    </source>
</evidence>
<comment type="catalytic activity">
    <reaction evidence="1">
        <text>ATP + protein L-histidine = ADP + protein N-phospho-L-histidine.</text>
        <dbReference type="EC" id="2.7.13.3"/>
    </reaction>
</comment>
<dbReference type="PROSITE" id="PS50109">
    <property type="entry name" value="HIS_KIN"/>
    <property type="match status" value="1"/>
</dbReference>
<dbReference type="GO" id="GO:0000155">
    <property type="term" value="F:phosphorelay sensor kinase activity"/>
    <property type="evidence" value="ECO:0007669"/>
    <property type="project" value="InterPro"/>
</dbReference>
<keyword evidence="5" id="KW-0808">Transferase</keyword>
<evidence type="ECO:0000256" key="5">
    <source>
        <dbReference type="ARBA" id="ARBA00022679"/>
    </source>
</evidence>
<evidence type="ECO:0000256" key="1">
    <source>
        <dbReference type="ARBA" id="ARBA00000085"/>
    </source>
</evidence>
<evidence type="ECO:0000313" key="13">
    <source>
        <dbReference type="Proteomes" id="UP000623608"/>
    </source>
</evidence>
<dbReference type="SMART" id="SM00388">
    <property type="entry name" value="HisKA"/>
    <property type="match status" value="1"/>
</dbReference>
<dbReference type="EC" id="2.7.13.3" evidence="3"/>
<dbReference type="Pfam" id="PF02518">
    <property type="entry name" value="HATPase_c"/>
    <property type="match status" value="1"/>
</dbReference>
<dbReference type="Gene3D" id="1.10.287.130">
    <property type="match status" value="1"/>
</dbReference>
<gene>
    <name evidence="12" type="ORF">Ate02nite_09320</name>
</gene>
<dbReference type="InterPro" id="IPR050351">
    <property type="entry name" value="BphY/WalK/GraS-like"/>
</dbReference>
<evidence type="ECO:0000256" key="9">
    <source>
        <dbReference type="ARBA" id="ARBA00023012"/>
    </source>
</evidence>
<dbReference type="GO" id="GO:0005524">
    <property type="term" value="F:ATP binding"/>
    <property type="evidence" value="ECO:0007669"/>
    <property type="project" value="UniProtKB-KW"/>
</dbReference>
<dbReference type="InterPro" id="IPR036890">
    <property type="entry name" value="HATPase_C_sf"/>
</dbReference>
<protein>
    <recommendedName>
        <fullName evidence="10">Sensor-like histidine kinase SenX3</fullName>
        <ecNumber evidence="3">2.7.13.3</ecNumber>
    </recommendedName>
</protein>
<keyword evidence="13" id="KW-1185">Reference proteome</keyword>
<evidence type="ECO:0000256" key="8">
    <source>
        <dbReference type="ARBA" id="ARBA00022840"/>
    </source>
</evidence>
<evidence type="ECO:0000256" key="2">
    <source>
        <dbReference type="ARBA" id="ARBA00004236"/>
    </source>
</evidence>
<comment type="subcellular location">
    <subcellularLocation>
        <location evidence="2">Cell membrane</location>
    </subcellularLocation>
</comment>
<proteinExistence type="predicted"/>
<dbReference type="PANTHER" id="PTHR42878:SF7">
    <property type="entry name" value="SENSOR HISTIDINE KINASE GLRK"/>
    <property type="match status" value="1"/>
</dbReference>
<dbReference type="Gene3D" id="3.30.565.10">
    <property type="entry name" value="Histidine kinase-like ATPase, C-terminal domain"/>
    <property type="match status" value="1"/>
</dbReference>
<dbReference type="InterPro" id="IPR005467">
    <property type="entry name" value="His_kinase_dom"/>
</dbReference>
<dbReference type="PRINTS" id="PR00344">
    <property type="entry name" value="BCTRLSENSOR"/>
</dbReference>
<feature type="domain" description="Histidine kinase" evidence="11">
    <location>
        <begin position="23"/>
        <end position="226"/>
    </location>
</feature>
<dbReference type="Proteomes" id="UP000623608">
    <property type="component" value="Unassembled WGS sequence"/>
</dbReference>
<dbReference type="FunFam" id="3.30.565.10:FF:000006">
    <property type="entry name" value="Sensor histidine kinase WalK"/>
    <property type="match status" value="1"/>
</dbReference>
<dbReference type="PANTHER" id="PTHR42878">
    <property type="entry name" value="TWO-COMPONENT HISTIDINE KINASE"/>
    <property type="match status" value="1"/>
</dbReference>
<dbReference type="AlphaFoldDB" id="A0A919TRL4"/>
<accession>A0A919TRL4</accession>
<evidence type="ECO:0000256" key="7">
    <source>
        <dbReference type="ARBA" id="ARBA00022777"/>
    </source>
</evidence>
<sequence>MHAVLVRHDEPSALAELRDLMAMASHDLKSPLAAALSNLEMLREDHADHIGDDGERCLAATERALARVNGLVEDLLAYAMADQKDINPHAVRLADVIADHDVTVRGPLPTVLADPKLLRHVLDNLIGNAIKYTPGGVRPQVEVHAQPYACGLVRIEVADRGIGIPEADRPRVFEAFHRSANSSAYRGTGLGLAICRRIVERHGGQIGVEENPGGGSLFWFTLPAAS</sequence>
<dbReference type="RefSeq" id="WP_203799160.1">
    <property type="nucleotide sequence ID" value="NZ_BOMY01000006.1"/>
</dbReference>
<organism evidence="12 13">
    <name type="scientific">Paractinoplanes tereljensis</name>
    <dbReference type="NCBI Taxonomy" id="571912"/>
    <lineage>
        <taxon>Bacteria</taxon>
        <taxon>Bacillati</taxon>
        <taxon>Actinomycetota</taxon>
        <taxon>Actinomycetes</taxon>
        <taxon>Micromonosporales</taxon>
        <taxon>Micromonosporaceae</taxon>
        <taxon>Paractinoplanes</taxon>
    </lineage>
</organism>
<dbReference type="SMART" id="SM00387">
    <property type="entry name" value="HATPase_c"/>
    <property type="match status" value="1"/>
</dbReference>
<reference evidence="12" key="1">
    <citation type="submission" date="2021-01" db="EMBL/GenBank/DDBJ databases">
        <title>Whole genome shotgun sequence of Actinoplanes tereljensis NBRC 105297.</title>
        <authorList>
            <person name="Komaki H."/>
            <person name="Tamura T."/>
        </authorList>
    </citation>
    <scope>NUCLEOTIDE SEQUENCE</scope>
    <source>
        <strain evidence="12">NBRC 105297</strain>
    </source>
</reference>
<dbReference type="EMBL" id="BOMY01000006">
    <property type="protein sequence ID" value="GIF18202.1"/>
    <property type="molecule type" value="Genomic_DNA"/>
</dbReference>
<dbReference type="InterPro" id="IPR004358">
    <property type="entry name" value="Sig_transdc_His_kin-like_C"/>
</dbReference>
<keyword evidence="4" id="KW-0597">Phosphoprotein</keyword>
<comment type="caution">
    <text evidence="12">The sequence shown here is derived from an EMBL/GenBank/DDBJ whole genome shotgun (WGS) entry which is preliminary data.</text>
</comment>
<name>A0A919TRL4_9ACTN</name>
<dbReference type="GO" id="GO:0007234">
    <property type="term" value="P:osmosensory signaling via phosphorelay pathway"/>
    <property type="evidence" value="ECO:0007669"/>
    <property type="project" value="TreeGrafter"/>
</dbReference>
<dbReference type="InterPro" id="IPR003594">
    <property type="entry name" value="HATPase_dom"/>
</dbReference>
<keyword evidence="6" id="KW-0547">Nucleotide-binding</keyword>
<dbReference type="InterPro" id="IPR003661">
    <property type="entry name" value="HisK_dim/P_dom"/>
</dbReference>
<dbReference type="InterPro" id="IPR036097">
    <property type="entry name" value="HisK_dim/P_sf"/>
</dbReference>
<keyword evidence="7" id="KW-0418">Kinase</keyword>
<dbReference type="Pfam" id="PF00512">
    <property type="entry name" value="HisKA"/>
    <property type="match status" value="1"/>
</dbReference>
<evidence type="ECO:0000256" key="10">
    <source>
        <dbReference type="ARBA" id="ARBA00039401"/>
    </source>
</evidence>
<dbReference type="CDD" id="cd00082">
    <property type="entry name" value="HisKA"/>
    <property type="match status" value="1"/>
</dbReference>
<dbReference type="GO" id="GO:0005886">
    <property type="term" value="C:plasma membrane"/>
    <property type="evidence" value="ECO:0007669"/>
    <property type="project" value="UniProtKB-SubCell"/>
</dbReference>
<dbReference type="CDD" id="cd16922">
    <property type="entry name" value="HATPase_EvgS-ArcB-TorS-like"/>
    <property type="match status" value="1"/>
</dbReference>
<evidence type="ECO:0000313" key="12">
    <source>
        <dbReference type="EMBL" id="GIF18202.1"/>
    </source>
</evidence>
<evidence type="ECO:0000256" key="3">
    <source>
        <dbReference type="ARBA" id="ARBA00012438"/>
    </source>
</evidence>
<evidence type="ECO:0000256" key="6">
    <source>
        <dbReference type="ARBA" id="ARBA00022741"/>
    </source>
</evidence>
<dbReference type="GO" id="GO:0030295">
    <property type="term" value="F:protein kinase activator activity"/>
    <property type="evidence" value="ECO:0007669"/>
    <property type="project" value="TreeGrafter"/>
</dbReference>
<keyword evidence="9" id="KW-0902">Two-component regulatory system</keyword>
<dbReference type="SUPFAM" id="SSF55874">
    <property type="entry name" value="ATPase domain of HSP90 chaperone/DNA topoisomerase II/histidine kinase"/>
    <property type="match status" value="1"/>
</dbReference>
<keyword evidence="8" id="KW-0067">ATP-binding</keyword>